<feature type="signal peptide" evidence="1">
    <location>
        <begin position="1"/>
        <end position="24"/>
    </location>
</feature>
<name>A0ABU0LJ56_XANAG</name>
<dbReference type="RefSeq" id="WP_237346332.1">
    <property type="nucleotide sequence ID" value="NZ_JABWGX010000018.1"/>
</dbReference>
<accession>A0ABU0LJ56</accession>
<organism evidence="2 3">
    <name type="scientific">Xanthobacter agilis</name>
    <dbReference type="NCBI Taxonomy" id="47492"/>
    <lineage>
        <taxon>Bacteria</taxon>
        <taxon>Pseudomonadati</taxon>
        <taxon>Pseudomonadota</taxon>
        <taxon>Alphaproteobacteria</taxon>
        <taxon>Hyphomicrobiales</taxon>
        <taxon>Xanthobacteraceae</taxon>
        <taxon>Xanthobacter</taxon>
    </lineage>
</organism>
<feature type="chain" id="PRO_5046077959" evidence="1">
    <location>
        <begin position="25"/>
        <end position="306"/>
    </location>
</feature>
<keyword evidence="1" id="KW-0732">Signal</keyword>
<reference evidence="2 3" key="1">
    <citation type="submission" date="2023-07" db="EMBL/GenBank/DDBJ databases">
        <title>Genomic Encyclopedia of Type Strains, Phase IV (KMG-IV): sequencing the most valuable type-strain genomes for metagenomic binning, comparative biology and taxonomic classification.</title>
        <authorList>
            <person name="Goeker M."/>
        </authorList>
    </citation>
    <scope>NUCLEOTIDE SEQUENCE [LARGE SCALE GENOMIC DNA]</scope>
    <source>
        <strain evidence="2 3">DSM 3770</strain>
    </source>
</reference>
<evidence type="ECO:0000256" key="1">
    <source>
        <dbReference type="SAM" id="SignalP"/>
    </source>
</evidence>
<keyword evidence="3" id="KW-1185">Reference proteome</keyword>
<evidence type="ECO:0000313" key="3">
    <source>
        <dbReference type="Proteomes" id="UP001241747"/>
    </source>
</evidence>
<gene>
    <name evidence="2" type="ORF">QOZ94_003984</name>
</gene>
<comment type="caution">
    <text evidence="2">The sequence shown here is derived from an EMBL/GenBank/DDBJ whole genome shotgun (WGS) entry which is preliminary data.</text>
</comment>
<protein>
    <submittedName>
        <fullName evidence="2">Uncharacterized protein</fullName>
    </submittedName>
</protein>
<dbReference type="Proteomes" id="UP001241747">
    <property type="component" value="Unassembled WGS sequence"/>
</dbReference>
<sequence length="306" mass="32072">MTRIDHRLLRAAVLAAALPAAAAAAPVDDYMASRDKAVTAAVAAAKAGKAGDDAEIKAEEVARKDLAKRMSALVGPLKFKGLGTPSFTLDMFVYGDDLPATRLDGMAFANADETTRVVATPEAVFQAWLAARAKDKDVPEAAAVREGGRAAVDTGYLVNNALVNVGGGVVPYTALPVTAAPGETVYANLGLFTDEAPANALPNTIVLLRVADGRAVMGMTAVALNMKPVLACDQAWKPYNTKVQALLKATETVSDLEDPRWAELAKVEEEGSNVFRTCLAKAPESQAAFATATKRAEAFLQTLRGN</sequence>
<proteinExistence type="predicted"/>
<evidence type="ECO:0000313" key="2">
    <source>
        <dbReference type="EMBL" id="MDQ0507168.1"/>
    </source>
</evidence>
<dbReference type="EMBL" id="JAUSVY010000014">
    <property type="protein sequence ID" value="MDQ0507168.1"/>
    <property type="molecule type" value="Genomic_DNA"/>
</dbReference>